<evidence type="ECO:0000256" key="12">
    <source>
        <dbReference type="SAM" id="MobiDB-lite"/>
    </source>
</evidence>
<keyword evidence="10" id="KW-0234">DNA repair</keyword>
<keyword evidence="8" id="KW-0238">DNA-binding</keyword>
<evidence type="ECO:0000256" key="6">
    <source>
        <dbReference type="ARBA" id="ARBA00022806"/>
    </source>
</evidence>
<dbReference type="OMA" id="WAMQYVW"/>
<dbReference type="InParanoid" id="A0A151ZH86"/>
<dbReference type="GO" id="GO:0016787">
    <property type="term" value="F:hydrolase activity"/>
    <property type="evidence" value="ECO:0007669"/>
    <property type="project" value="UniProtKB-KW"/>
</dbReference>
<evidence type="ECO:0000313" key="14">
    <source>
        <dbReference type="EMBL" id="KYQ93240.1"/>
    </source>
</evidence>
<dbReference type="OrthoDB" id="30826at2759"/>
<dbReference type="InterPro" id="IPR005161">
    <property type="entry name" value="Ku_N"/>
</dbReference>
<organism evidence="14 15">
    <name type="scientific">Tieghemostelium lacteum</name>
    <name type="common">Slime mold</name>
    <name type="synonym">Dictyostelium lacteum</name>
    <dbReference type="NCBI Taxonomy" id="361077"/>
    <lineage>
        <taxon>Eukaryota</taxon>
        <taxon>Amoebozoa</taxon>
        <taxon>Evosea</taxon>
        <taxon>Eumycetozoa</taxon>
        <taxon>Dictyostelia</taxon>
        <taxon>Dictyosteliales</taxon>
        <taxon>Raperosteliaceae</taxon>
        <taxon>Tieghemostelium</taxon>
    </lineage>
</organism>
<comment type="similarity">
    <text evidence="2">Belongs to the ku80 family.</text>
</comment>
<dbReference type="GO" id="GO:0043564">
    <property type="term" value="C:Ku70:Ku80 complex"/>
    <property type="evidence" value="ECO:0007669"/>
    <property type="project" value="InterPro"/>
</dbReference>
<evidence type="ECO:0000256" key="11">
    <source>
        <dbReference type="ARBA" id="ARBA00023242"/>
    </source>
</evidence>
<dbReference type="InterPro" id="IPR016194">
    <property type="entry name" value="SPOC-like_C_dom_sf"/>
</dbReference>
<proteinExistence type="inferred from homology"/>
<dbReference type="SUPFAM" id="SSF100939">
    <property type="entry name" value="SPOC domain-like"/>
    <property type="match status" value="1"/>
</dbReference>
<dbReference type="GO" id="GO:0003690">
    <property type="term" value="F:double-stranded DNA binding"/>
    <property type="evidence" value="ECO:0007669"/>
    <property type="project" value="TreeGrafter"/>
</dbReference>
<evidence type="ECO:0000256" key="7">
    <source>
        <dbReference type="ARBA" id="ARBA00022840"/>
    </source>
</evidence>
<comment type="caution">
    <text evidence="14">The sequence shown here is derived from an EMBL/GenBank/DDBJ whole genome shotgun (WGS) entry which is preliminary data.</text>
</comment>
<feature type="domain" description="Ku" evidence="13">
    <location>
        <begin position="290"/>
        <end position="427"/>
    </location>
</feature>
<evidence type="ECO:0000256" key="2">
    <source>
        <dbReference type="ARBA" id="ARBA00007726"/>
    </source>
</evidence>
<dbReference type="PIRSF" id="PIRSF016570">
    <property type="entry name" value="Ku80"/>
    <property type="match status" value="1"/>
</dbReference>
<gene>
    <name evidence="14" type="ORF">DLAC_05889</name>
</gene>
<dbReference type="FunFam" id="1.10.1600.10:FF:000002">
    <property type="entry name" value="X-ray repair cross-complementing protein 5"/>
    <property type="match status" value="1"/>
</dbReference>
<feature type="region of interest" description="Disordered" evidence="12">
    <location>
        <begin position="714"/>
        <end position="741"/>
    </location>
</feature>
<keyword evidence="6 14" id="KW-0347">Helicase</keyword>
<dbReference type="GO" id="GO:0005524">
    <property type="term" value="F:ATP binding"/>
    <property type="evidence" value="ECO:0007669"/>
    <property type="project" value="UniProtKB-KW"/>
</dbReference>
<dbReference type="SUPFAM" id="SSF101420">
    <property type="entry name" value="C-terminal domain of Ku80"/>
    <property type="match status" value="1"/>
</dbReference>
<evidence type="ECO:0000256" key="5">
    <source>
        <dbReference type="ARBA" id="ARBA00022801"/>
    </source>
</evidence>
<keyword evidence="7" id="KW-0067">ATP-binding</keyword>
<dbReference type="PANTHER" id="PTHR12604">
    <property type="entry name" value="KU AUTOANTIGEN DNA HELICASE"/>
    <property type="match status" value="1"/>
</dbReference>
<dbReference type="PANTHER" id="PTHR12604:SF4">
    <property type="entry name" value="X-RAY REPAIR CROSS-COMPLEMENTING PROTEIN 5"/>
    <property type="match status" value="1"/>
</dbReference>
<dbReference type="InterPro" id="IPR014893">
    <property type="entry name" value="Ku_PK_bind"/>
</dbReference>
<dbReference type="STRING" id="361077.A0A151ZH86"/>
<keyword evidence="15" id="KW-1185">Reference proteome</keyword>
<evidence type="ECO:0000256" key="4">
    <source>
        <dbReference type="ARBA" id="ARBA00022763"/>
    </source>
</evidence>
<dbReference type="AlphaFoldDB" id="A0A151ZH86"/>
<keyword evidence="5" id="KW-0378">Hydrolase</keyword>
<keyword evidence="4" id="KW-0227">DNA damage</keyword>
<sequence>MATVPSKEAVVVILDIGLGMTGSSGKNQYSNTSSTPIEDALKSVTLLYQQKLIYGKKDELGLVLIGTKDTKNNLQKDGYQHITVVCDIEEPKIETLKFLDNLGPGQSRGDIIDALIVGMDMLIQKTDSKKYQKRIFLVTNAQDPINRDDLKIVKDQFKKIEAKLNIIGIDFEDEEQLSSKPEQSLTLKQKNEIFLREFADSVEGVLVPVKEALEMMSFFRSQSVLQRTSYRGTLDVGQDLKIPVWGYIKTKIQILPRLNKISTLAQELQDPKLQMEVRQEKFYYSVTDPDNEITADELLKGYKYGKSLVPFSKIDEAALKFTAEKGLEVIGFTDKSQVPLYYNMANTEVLVSPPGDTVAESSLSALIHAMAETNQVALVRFVKKANSSPNLGVLTPQIKADYECLYYNTLPFTDDIRQYQFPPISPQNPLTRKQFQPTPTQFSAAQELIDSMDLMTADHDEEGGPIAALRPRYTYNPLLQHFYQCLHHRALQPGSAIPKLDPIIENYINPDEQILERAKDSISQFNSQFTLQKTTAFKDKSQVKYRWIDGMLVGEEITLDSYITDDGSEYKKRKINDFSDFSLDKLVSGYVNEVGTINPVQNFRDMLNRRDIDLVDKAIALMRSRIQQLVSDSLKDQYYQKAIECIKELRVGCIKESESDAFNSFLKEIRQLYESKKKDDFWQLIMSNSITLINEEESDSSDITVEESIQFLDKKSKQQPISQPTTNQDTDSVDDLFDQIE</sequence>
<dbReference type="Proteomes" id="UP000076078">
    <property type="component" value="Unassembled WGS sequence"/>
</dbReference>
<dbReference type="InterPro" id="IPR005160">
    <property type="entry name" value="Ku_C"/>
</dbReference>
<dbReference type="GO" id="GO:0003678">
    <property type="term" value="F:DNA helicase activity"/>
    <property type="evidence" value="ECO:0007669"/>
    <property type="project" value="InterPro"/>
</dbReference>
<dbReference type="Pfam" id="PF02735">
    <property type="entry name" value="Ku"/>
    <property type="match status" value="1"/>
</dbReference>
<dbReference type="InterPro" id="IPR036494">
    <property type="entry name" value="Ku_C_sf"/>
</dbReference>
<comment type="subcellular location">
    <subcellularLocation>
        <location evidence="1">Nucleus</location>
    </subcellularLocation>
</comment>
<protein>
    <submittedName>
        <fullName evidence="14">ATP-dependent DNA helicase</fullName>
    </submittedName>
</protein>
<dbReference type="GO" id="GO:0006303">
    <property type="term" value="P:double-strand break repair via nonhomologous end joining"/>
    <property type="evidence" value="ECO:0007669"/>
    <property type="project" value="InterPro"/>
</dbReference>
<dbReference type="InterPro" id="IPR036465">
    <property type="entry name" value="vWFA_dom_sf"/>
</dbReference>
<keyword evidence="3" id="KW-0547">Nucleotide-binding</keyword>
<dbReference type="Gene3D" id="2.40.290.10">
    <property type="match status" value="1"/>
</dbReference>
<keyword evidence="9" id="KW-0233">DNA recombination</keyword>
<dbReference type="GO" id="GO:0000723">
    <property type="term" value="P:telomere maintenance"/>
    <property type="evidence" value="ECO:0007669"/>
    <property type="project" value="InterPro"/>
</dbReference>
<dbReference type="Pfam" id="PF08785">
    <property type="entry name" value="Ku_PK_bind"/>
    <property type="match status" value="1"/>
</dbReference>
<evidence type="ECO:0000256" key="10">
    <source>
        <dbReference type="ARBA" id="ARBA00023204"/>
    </source>
</evidence>
<dbReference type="CDD" id="cd00873">
    <property type="entry name" value="KU80"/>
    <property type="match status" value="1"/>
</dbReference>
<dbReference type="GO" id="GO:0042162">
    <property type="term" value="F:telomeric DNA binding"/>
    <property type="evidence" value="ECO:0007669"/>
    <property type="project" value="InterPro"/>
</dbReference>
<dbReference type="FunCoup" id="A0A151ZH86">
    <property type="interactions" value="1009"/>
</dbReference>
<dbReference type="Pfam" id="PF03731">
    <property type="entry name" value="Ku_N"/>
    <property type="match status" value="1"/>
</dbReference>
<name>A0A151ZH86_TIELA</name>
<dbReference type="FunFam" id="1.25.40.240:FF:000001">
    <property type="entry name" value="X-ray repair cross-complementing protein 5"/>
    <property type="match status" value="1"/>
</dbReference>
<dbReference type="Pfam" id="PF03730">
    <property type="entry name" value="Ku_C"/>
    <property type="match status" value="1"/>
</dbReference>
<dbReference type="GO" id="GO:0006310">
    <property type="term" value="P:DNA recombination"/>
    <property type="evidence" value="ECO:0007669"/>
    <property type="project" value="UniProtKB-KW"/>
</dbReference>
<dbReference type="FunFam" id="2.40.290.10:FF:000006">
    <property type="entry name" value="ATP-dependent DNA helicase 2 subunit KU80"/>
    <property type="match status" value="1"/>
</dbReference>
<feature type="compositionally biased region" description="Polar residues" evidence="12">
    <location>
        <begin position="718"/>
        <end position="730"/>
    </location>
</feature>
<dbReference type="Gene3D" id="1.10.1600.10">
    <property type="match status" value="1"/>
</dbReference>
<evidence type="ECO:0000256" key="8">
    <source>
        <dbReference type="ARBA" id="ARBA00023125"/>
    </source>
</evidence>
<dbReference type="InterPro" id="IPR024193">
    <property type="entry name" value="Ku80"/>
</dbReference>
<dbReference type="SUPFAM" id="SSF53300">
    <property type="entry name" value="vWA-like"/>
    <property type="match status" value="1"/>
</dbReference>
<reference evidence="14 15" key="1">
    <citation type="submission" date="2015-12" db="EMBL/GenBank/DDBJ databases">
        <title>Dictyostelia acquired genes for synthesis and detection of signals that induce cell-type specialization by lateral gene transfer from prokaryotes.</title>
        <authorList>
            <person name="Gloeckner G."/>
            <person name="Schaap P."/>
        </authorList>
    </citation>
    <scope>NUCLEOTIDE SEQUENCE [LARGE SCALE GENOMIC DNA]</scope>
    <source>
        <strain evidence="14 15">TK</strain>
    </source>
</reference>
<keyword evidence="11" id="KW-0539">Nucleus</keyword>
<accession>A0A151ZH86</accession>
<evidence type="ECO:0000313" key="15">
    <source>
        <dbReference type="Proteomes" id="UP000076078"/>
    </source>
</evidence>
<evidence type="ECO:0000256" key="9">
    <source>
        <dbReference type="ARBA" id="ARBA00023172"/>
    </source>
</evidence>
<dbReference type="GO" id="GO:0003684">
    <property type="term" value="F:damaged DNA binding"/>
    <property type="evidence" value="ECO:0007669"/>
    <property type="project" value="InterPro"/>
</dbReference>
<dbReference type="Gene3D" id="1.25.40.240">
    <property type="entry name" value="Ku, C-terminal domain"/>
    <property type="match status" value="1"/>
</dbReference>
<feature type="compositionally biased region" description="Acidic residues" evidence="12">
    <location>
        <begin position="731"/>
        <end position="741"/>
    </location>
</feature>
<dbReference type="EMBL" id="LODT01000028">
    <property type="protein sequence ID" value="KYQ93240.1"/>
    <property type="molecule type" value="Genomic_DNA"/>
</dbReference>
<dbReference type="SMART" id="SM00559">
    <property type="entry name" value="Ku78"/>
    <property type="match status" value="1"/>
</dbReference>
<dbReference type="FunFam" id="3.40.50.410:FF:000073">
    <property type="entry name" value="ATP-dependent DNA helicase II subunit 2"/>
    <property type="match status" value="1"/>
</dbReference>
<dbReference type="Gene3D" id="3.40.50.410">
    <property type="entry name" value="von Willebrand factor, type A domain"/>
    <property type="match status" value="1"/>
</dbReference>
<evidence type="ECO:0000256" key="3">
    <source>
        <dbReference type="ARBA" id="ARBA00022741"/>
    </source>
</evidence>
<evidence type="ECO:0000256" key="1">
    <source>
        <dbReference type="ARBA" id="ARBA00004123"/>
    </source>
</evidence>
<evidence type="ECO:0000259" key="13">
    <source>
        <dbReference type="SMART" id="SM00559"/>
    </source>
</evidence>
<dbReference type="InterPro" id="IPR006164">
    <property type="entry name" value="DNA_bd_Ku70/Ku80"/>
</dbReference>